<dbReference type="InterPro" id="IPR039361">
    <property type="entry name" value="Cyclin"/>
</dbReference>
<dbReference type="Gene3D" id="1.10.472.10">
    <property type="entry name" value="Cyclin-like"/>
    <property type="match status" value="2"/>
</dbReference>
<dbReference type="InterPro" id="IPR006671">
    <property type="entry name" value="Cyclin_N"/>
</dbReference>
<evidence type="ECO:0000313" key="5">
    <source>
        <dbReference type="Proteomes" id="UP001211065"/>
    </source>
</evidence>
<reference evidence="4" key="1">
    <citation type="submission" date="2020-05" db="EMBL/GenBank/DDBJ databases">
        <title>Phylogenomic resolution of chytrid fungi.</title>
        <authorList>
            <person name="Stajich J.E."/>
            <person name="Amses K."/>
            <person name="Simmons R."/>
            <person name="Seto K."/>
            <person name="Myers J."/>
            <person name="Bonds A."/>
            <person name="Quandt C.A."/>
            <person name="Barry K."/>
            <person name="Liu P."/>
            <person name="Grigoriev I."/>
            <person name="Longcore J.E."/>
            <person name="James T.Y."/>
        </authorList>
    </citation>
    <scope>NUCLEOTIDE SEQUENCE</scope>
    <source>
        <strain evidence="4">JEL0476</strain>
    </source>
</reference>
<comment type="similarity">
    <text evidence="2">Belongs to the cyclin family.</text>
</comment>
<protein>
    <submittedName>
        <fullName evidence="4">Cyclin-D2-1</fullName>
    </submittedName>
</protein>
<dbReference type="SUPFAM" id="SSF47954">
    <property type="entry name" value="Cyclin-like"/>
    <property type="match status" value="1"/>
</dbReference>
<dbReference type="InterPro" id="IPR036915">
    <property type="entry name" value="Cyclin-like_sf"/>
</dbReference>
<proteinExistence type="inferred from homology"/>
<dbReference type="Proteomes" id="UP001211065">
    <property type="component" value="Unassembled WGS sequence"/>
</dbReference>
<dbReference type="InterPro" id="IPR013763">
    <property type="entry name" value="Cyclin-like_dom"/>
</dbReference>
<feature type="domain" description="Cyclin-like" evidence="3">
    <location>
        <begin position="121"/>
        <end position="224"/>
    </location>
</feature>
<comment type="caution">
    <text evidence="4">The sequence shown here is derived from an EMBL/GenBank/DDBJ whole genome shotgun (WGS) entry which is preliminary data.</text>
</comment>
<evidence type="ECO:0000313" key="4">
    <source>
        <dbReference type="EMBL" id="KAJ3223237.1"/>
    </source>
</evidence>
<evidence type="ECO:0000256" key="1">
    <source>
        <dbReference type="ARBA" id="ARBA00023127"/>
    </source>
</evidence>
<organism evidence="4 5">
    <name type="scientific">Clydaea vesicula</name>
    <dbReference type="NCBI Taxonomy" id="447962"/>
    <lineage>
        <taxon>Eukaryota</taxon>
        <taxon>Fungi</taxon>
        <taxon>Fungi incertae sedis</taxon>
        <taxon>Chytridiomycota</taxon>
        <taxon>Chytridiomycota incertae sedis</taxon>
        <taxon>Chytridiomycetes</taxon>
        <taxon>Lobulomycetales</taxon>
        <taxon>Lobulomycetaceae</taxon>
        <taxon>Clydaea</taxon>
    </lineage>
</organism>
<gene>
    <name evidence="4" type="primary">CYCD2</name>
    <name evidence="4" type="ORF">HK099_001372</name>
</gene>
<dbReference type="InterPro" id="IPR004367">
    <property type="entry name" value="Cyclin_C-dom"/>
</dbReference>
<evidence type="ECO:0000259" key="3">
    <source>
        <dbReference type="SMART" id="SM00385"/>
    </source>
</evidence>
<keyword evidence="1 2" id="KW-0195">Cyclin</keyword>
<dbReference type="Pfam" id="PF02984">
    <property type="entry name" value="Cyclin_C"/>
    <property type="match status" value="1"/>
</dbReference>
<dbReference type="Pfam" id="PF00134">
    <property type="entry name" value="Cyclin_N"/>
    <property type="match status" value="1"/>
</dbReference>
<dbReference type="PANTHER" id="PTHR10177">
    <property type="entry name" value="CYCLINS"/>
    <property type="match status" value="1"/>
</dbReference>
<dbReference type="SMART" id="SM00385">
    <property type="entry name" value="CYCLIN"/>
    <property type="match status" value="1"/>
</dbReference>
<sequence>MLKRIAINSPEFGRDNKKSNFVLSTEQPQLLTPLYYNHHLYYPTPLTGSVYSTSPDSSNFSFPYNFIQHKKDEYWWPKVPETSINILNLLKRETNYLADPSYLDVKNKLKLKYEFRSDLIRLMQTLSNEFKYHGETLFMATNFLDRYFQNLKTVTKKNLNLVPLTCIYISSKLNEENKEPVALDYINYSLEFLNSNNLVKFCSFFNNEFFSEKNLKDFEKKVLKDLNFNVSIVTPHAFVDEILSLFPELFNKKQKIYLMDRCEIYFASSLFDCRFLKYKPSILAASTLLIVYEKFPEVVRCCSDESLVKLLNFNSTDIEAFKFCKKGLSNIIPSTI</sequence>
<evidence type="ECO:0000256" key="2">
    <source>
        <dbReference type="RuleBase" id="RU000383"/>
    </source>
</evidence>
<keyword evidence="5" id="KW-1185">Reference proteome</keyword>
<dbReference type="EMBL" id="JADGJW010000138">
    <property type="protein sequence ID" value="KAJ3223237.1"/>
    <property type="molecule type" value="Genomic_DNA"/>
</dbReference>
<name>A0AAD5Y197_9FUNG</name>
<accession>A0AAD5Y197</accession>
<dbReference type="AlphaFoldDB" id="A0AAD5Y197"/>